<keyword evidence="2" id="KW-1185">Reference proteome</keyword>
<dbReference type="Proteomes" id="UP000682843">
    <property type="component" value="Chromosome"/>
</dbReference>
<accession>A0ABX8AFI8</accession>
<gene>
    <name evidence="1" type="ORF">RPMA_06060</name>
</gene>
<organism evidence="1 2">
    <name type="scientific">Tardiphaga alba</name>
    <dbReference type="NCBI Taxonomy" id="340268"/>
    <lineage>
        <taxon>Bacteria</taxon>
        <taxon>Pseudomonadati</taxon>
        <taxon>Pseudomonadota</taxon>
        <taxon>Alphaproteobacteria</taxon>
        <taxon>Hyphomicrobiales</taxon>
        <taxon>Nitrobacteraceae</taxon>
        <taxon>Tardiphaga</taxon>
    </lineage>
</organism>
<dbReference type="EMBL" id="CP036498">
    <property type="protein sequence ID" value="QUS42279.1"/>
    <property type="molecule type" value="Genomic_DNA"/>
</dbReference>
<protein>
    <submittedName>
        <fullName evidence="1">Uncharacterized protein</fullName>
    </submittedName>
</protein>
<sequence>MPSRQQQHQRCVDVEAGGARSYGCLNETLKRDVDKVNPSLNLPPLDARSSDTKLGIVNIPAVQQQYGQNFGRSIVPFRPPQPTFNGNPRR</sequence>
<reference evidence="1 2" key="1">
    <citation type="submission" date="2019-02" db="EMBL/GenBank/DDBJ databases">
        <title>Emended description of the genus Rhodopseudomonas and description of Rhodopseudomonas albus sp. nov., a non-phototrophic, heavy-metal-tolerant bacterium isolated from garden soil.</title>
        <authorList>
            <person name="Bao Z."/>
            <person name="Cao W.W."/>
            <person name="Sato Y."/>
            <person name="Nishizawa T."/>
            <person name="Zhao J."/>
            <person name="Guo Y."/>
            <person name="Ohta H."/>
        </authorList>
    </citation>
    <scope>NUCLEOTIDE SEQUENCE [LARGE SCALE GENOMIC DNA]</scope>
    <source>
        <strain evidence="1 2">SK50-23</strain>
    </source>
</reference>
<evidence type="ECO:0000313" key="2">
    <source>
        <dbReference type="Proteomes" id="UP000682843"/>
    </source>
</evidence>
<proteinExistence type="predicted"/>
<evidence type="ECO:0000313" key="1">
    <source>
        <dbReference type="EMBL" id="QUS42279.1"/>
    </source>
</evidence>
<name>A0ABX8AFI8_9BRAD</name>